<dbReference type="VEuPathDB" id="AmoebaDB:NfTy_006950"/>
<keyword evidence="4" id="KW-1185">Reference proteome</keyword>
<evidence type="ECO:0000256" key="2">
    <source>
        <dbReference type="SAM" id="Phobius"/>
    </source>
</evidence>
<evidence type="ECO:0000256" key="1">
    <source>
        <dbReference type="SAM" id="MobiDB-lite"/>
    </source>
</evidence>
<reference evidence="3 4" key="1">
    <citation type="journal article" date="2019" name="Sci. Rep.">
        <title>Nanopore sequencing improves the draft genome of the human pathogenic amoeba Naegleria fowleri.</title>
        <authorList>
            <person name="Liechti N."/>
            <person name="Schurch N."/>
            <person name="Bruggmann R."/>
            <person name="Wittwer M."/>
        </authorList>
    </citation>
    <scope>NUCLEOTIDE SEQUENCE [LARGE SCALE GENOMIC DNA]</scope>
    <source>
        <strain evidence="3 4">ATCC 30894</strain>
    </source>
</reference>
<feature type="compositionally biased region" description="Low complexity" evidence="1">
    <location>
        <begin position="65"/>
        <end position="93"/>
    </location>
</feature>
<keyword evidence="2" id="KW-1133">Transmembrane helix</keyword>
<organism evidence="3 4">
    <name type="scientific">Naegleria fowleri</name>
    <name type="common">Brain eating amoeba</name>
    <dbReference type="NCBI Taxonomy" id="5763"/>
    <lineage>
        <taxon>Eukaryota</taxon>
        <taxon>Discoba</taxon>
        <taxon>Heterolobosea</taxon>
        <taxon>Tetramitia</taxon>
        <taxon>Eutetramitia</taxon>
        <taxon>Vahlkampfiidae</taxon>
        <taxon>Naegleria</taxon>
    </lineage>
</organism>
<accession>A0A6A5CEI5</accession>
<dbReference type="RefSeq" id="XP_044568442.1">
    <property type="nucleotide sequence ID" value="XM_044711411.1"/>
</dbReference>
<dbReference type="OrthoDB" id="10411129at2759"/>
<dbReference type="AlphaFoldDB" id="A0A6A5CEI5"/>
<dbReference type="EMBL" id="VFQX01000004">
    <property type="protein sequence ID" value="KAF0983729.1"/>
    <property type="molecule type" value="Genomic_DNA"/>
</dbReference>
<dbReference type="OMA" id="SHRFEYL"/>
<dbReference type="VEuPathDB" id="AmoebaDB:NF0016100"/>
<dbReference type="Proteomes" id="UP000444721">
    <property type="component" value="Unassembled WGS sequence"/>
</dbReference>
<sequence>MVHLLKRVHGTMTSWLKALMFVSIFLYTTGRGIQWIRDVLVPYLMRISTCSYRDHHHQRQASFLSSSSSSSSHEGNQSSSSSSSSEYNHNNSNTYDHGQHTTQQKEVNVETPSELLSSKVIEYFQLEIPVPYINLKSLFSNDNVLPSNDPFIMNQFTSDFLNNIAKRMDFLHKNYVRYLNKLASSNDDDDGMNASNQQEDLSSSNTSTLPTATPTMDRNNTQRTSLQKRMYPIVFRNKFSLAKDLLLRDLHDSIEKCQLKTEMYRQQVKAISRFIPPSFFLNDPSFAPYYWVLTDVDYKLMPPFLRNYVLYSSSLVASMYGGPFYSPFMGFDESGVMPLGSQQQTSMMTSSSITSISNNRHGETSIPSYIRDRIRYEWELFIRQNKSILHRFDFLYNAFLSRNGLCVTNKDDESRYRKEFTEQCFKLLKSRRKVALRKIKTIRLKQIRPSEREKSQLRTQYTKLKQLELLP</sequence>
<feature type="region of interest" description="Disordered" evidence="1">
    <location>
        <begin position="63"/>
        <end position="110"/>
    </location>
</feature>
<feature type="compositionally biased region" description="Polar residues" evidence="1">
    <location>
        <begin position="193"/>
        <end position="223"/>
    </location>
</feature>
<feature type="transmembrane region" description="Helical" evidence="2">
    <location>
        <begin position="12"/>
        <end position="30"/>
    </location>
</feature>
<keyword evidence="2" id="KW-0812">Transmembrane</keyword>
<evidence type="ECO:0000313" key="3">
    <source>
        <dbReference type="EMBL" id="KAF0983729.1"/>
    </source>
</evidence>
<feature type="compositionally biased region" description="Polar residues" evidence="1">
    <location>
        <begin position="94"/>
        <end position="110"/>
    </location>
</feature>
<protein>
    <submittedName>
        <fullName evidence="3">Uncharacterized protein</fullName>
    </submittedName>
</protein>
<gene>
    <name evidence="3" type="ORF">FDP41_007644</name>
</gene>
<evidence type="ECO:0000313" key="4">
    <source>
        <dbReference type="Proteomes" id="UP000444721"/>
    </source>
</evidence>
<keyword evidence="2" id="KW-0472">Membrane</keyword>
<dbReference type="VEuPathDB" id="AmoebaDB:FDP41_007644"/>
<proteinExistence type="predicted"/>
<name>A0A6A5CEI5_NAEFO</name>
<comment type="caution">
    <text evidence="3">The sequence shown here is derived from an EMBL/GenBank/DDBJ whole genome shotgun (WGS) entry which is preliminary data.</text>
</comment>
<feature type="region of interest" description="Disordered" evidence="1">
    <location>
        <begin position="186"/>
        <end position="223"/>
    </location>
</feature>
<dbReference type="GeneID" id="68114862"/>